<organism evidence="1">
    <name type="scientific">Vibrio coralliilyticus</name>
    <dbReference type="NCBI Taxonomy" id="190893"/>
    <lineage>
        <taxon>Bacteria</taxon>
        <taxon>Pseudomonadati</taxon>
        <taxon>Pseudomonadota</taxon>
        <taxon>Gammaproteobacteria</taxon>
        <taxon>Vibrionales</taxon>
        <taxon>Vibrionaceae</taxon>
        <taxon>Vibrio</taxon>
    </lineage>
</organism>
<dbReference type="SUPFAM" id="SSF55729">
    <property type="entry name" value="Acyl-CoA N-acyltransferases (Nat)"/>
    <property type="match status" value="1"/>
</dbReference>
<proteinExistence type="predicted"/>
<dbReference type="GO" id="GO:0016747">
    <property type="term" value="F:acyltransferase activity, transferring groups other than amino-acyl groups"/>
    <property type="evidence" value="ECO:0007669"/>
    <property type="project" value="InterPro"/>
</dbReference>
<dbReference type="PANTHER" id="PTHR43792">
    <property type="entry name" value="GNAT FAMILY, PUTATIVE (AFU_ORTHOLOGUE AFUA_3G00765)-RELATED-RELATED"/>
    <property type="match status" value="1"/>
</dbReference>
<accession>A0A837G7C2</accession>
<comment type="caution">
    <text evidence="1">The sequence shown here is derived from an EMBL/GenBank/DDBJ whole genome shotgun (WGS) entry which is preliminary data.</text>
</comment>
<keyword evidence="1" id="KW-0808">Transferase</keyword>
<dbReference type="InterPro" id="IPR000182">
    <property type="entry name" value="GNAT_dom"/>
</dbReference>
<dbReference type="PROSITE" id="PS51186">
    <property type="entry name" value="GNAT"/>
    <property type="match status" value="1"/>
</dbReference>
<dbReference type="EMBL" id="JXXR01000011">
    <property type="protein sequence ID" value="KJY73327.1"/>
    <property type="molecule type" value="Genomic_DNA"/>
</dbReference>
<evidence type="ECO:0000313" key="1">
    <source>
        <dbReference type="EMBL" id="KJY73327.1"/>
    </source>
</evidence>
<dbReference type="AlphaFoldDB" id="A0A837G7C2"/>
<dbReference type="Pfam" id="PF13302">
    <property type="entry name" value="Acetyltransf_3"/>
    <property type="match status" value="1"/>
</dbReference>
<reference evidence="1" key="1">
    <citation type="journal article" date="2015" name="BMC Genomics">
        <title>Genome mining reveals unlocked bioactive potential of marine Gram-negative bacteria.</title>
        <authorList>
            <person name="Machado H."/>
            <person name="Sonnenschein E.C."/>
            <person name="Melchiorsen J."/>
            <person name="Gram L."/>
        </authorList>
    </citation>
    <scope>NUCLEOTIDE SEQUENCE</scope>
    <source>
        <strain evidence="1">S2052</strain>
    </source>
</reference>
<protein>
    <submittedName>
        <fullName evidence="1">Acetyltransferase</fullName>
    </submittedName>
</protein>
<dbReference type="PANTHER" id="PTHR43792:SF1">
    <property type="entry name" value="N-ACETYLTRANSFERASE DOMAIN-CONTAINING PROTEIN"/>
    <property type="match status" value="1"/>
</dbReference>
<dbReference type="Gene3D" id="3.40.630.30">
    <property type="match status" value="1"/>
</dbReference>
<dbReference type="RefSeq" id="WP_045985936.1">
    <property type="nucleotide sequence ID" value="NZ_CP063052.1"/>
</dbReference>
<gene>
    <name evidence="1" type="ORF">TW71_11210</name>
</gene>
<dbReference type="InterPro" id="IPR051531">
    <property type="entry name" value="N-acetyltransferase"/>
</dbReference>
<dbReference type="InterPro" id="IPR016181">
    <property type="entry name" value="Acyl_CoA_acyltransferase"/>
</dbReference>
<sequence length="171" mass="19176">MENLETDRLKLRLPTEGDAVFIQSLYNTEGFLRFVGDKHIRSRGDAVEYIRNNMLAMREAKSVCLLVVESKSDSKQLGVCGLIKRDELDAYDIGYGFMPDSFGQGYGLEAGQAVVEYARQRSDIKELVAITSSDNEASKSLLNRLGFTYVKVQGQISDKIDLLLYQLSFAD</sequence>
<name>A0A837G7C2_9VIBR</name>